<evidence type="ECO:0000256" key="8">
    <source>
        <dbReference type="RuleBase" id="RU363032"/>
    </source>
</evidence>
<dbReference type="Pfam" id="PF00528">
    <property type="entry name" value="BPD_transp_1"/>
    <property type="match status" value="1"/>
</dbReference>
<dbReference type="Proteomes" id="UP001165492">
    <property type="component" value="Unassembled WGS sequence"/>
</dbReference>
<feature type="transmembrane region" description="Helical" evidence="8">
    <location>
        <begin position="183"/>
        <end position="207"/>
    </location>
</feature>
<evidence type="ECO:0000256" key="1">
    <source>
        <dbReference type="ARBA" id="ARBA00004429"/>
    </source>
</evidence>
<feature type="transmembrane region" description="Helical" evidence="8">
    <location>
        <begin position="134"/>
        <end position="158"/>
    </location>
</feature>
<evidence type="ECO:0000313" key="11">
    <source>
        <dbReference type="Proteomes" id="UP001165492"/>
    </source>
</evidence>
<dbReference type="InterPro" id="IPR000515">
    <property type="entry name" value="MetI-like"/>
</dbReference>
<feature type="domain" description="ABC transmembrane type-1" evidence="9">
    <location>
        <begin position="56"/>
        <end position="263"/>
    </location>
</feature>
<keyword evidence="7 8" id="KW-0472">Membrane</keyword>
<evidence type="ECO:0000256" key="2">
    <source>
        <dbReference type="ARBA" id="ARBA00022448"/>
    </source>
</evidence>
<protein>
    <submittedName>
        <fullName evidence="10">Iron ABC transporter permease</fullName>
    </submittedName>
</protein>
<dbReference type="PROSITE" id="PS50928">
    <property type="entry name" value="ABC_TM1"/>
    <property type="match status" value="2"/>
</dbReference>
<feature type="transmembrane region" description="Helical" evidence="8">
    <location>
        <begin position="92"/>
        <end position="114"/>
    </location>
</feature>
<dbReference type="SUPFAM" id="SSF161098">
    <property type="entry name" value="MetI-like"/>
    <property type="match status" value="2"/>
</dbReference>
<accession>A0ABS8HQQ5</accession>
<proteinExistence type="inferred from homology"/>
<evidence type="ECO:0000256" key="7">
    <source>
        <dbReference type="ARBA" id="ARBA00023136"/>
    </source>
</evidence>
<keyword evidence="2 8" id="KW-0813">Transport</keyword>
<keyword evidence="4" id="KW-0997">Cell inner membrane</keyword>
<dbReference type="PANTHER" id="PTHR43357">
    <property type="entry name" value="INNER MEMBRANE ABC TRANSPORTER PERMEASE PROTEIN YDCV"/>
    <property type="match status" value="1"/>
</dbReference>
<evidence type="ECO:0000256" key="3">
    <source>
        <dbReference type="ARBA" id="ARBA00022475"/>
    </source>
</evidence>
<dbReference type="InterPro" id="IPR035906">
    <property type="entry name" value="MetI-like_sf"/>
</dbReference>
<name>A0ABS8HQQ5_9FIRM</name>
<feature type="transmembrane region" description="Helical" evidence="8">
    <location>
        <begin position="282"/>
        <end position="303"/>
    </location>
</feature>
<keyword evidence="11" id="KW-1185">Reference proteome</keyword>
<feature type="transmembrane region" description="Helical" evidence="8">
    <location>
        <begin position="412"/>
        <end position="431"/>
    </location>
</feature>
<feature type="domain" description="ABC transmembrane type-1" evidence="9">
    <location>
        <begin position="349"/>
        <end position="543"/>
    </location>
</feature>
<dbReference type="PANTHER" id="PTHR43357:SF4">
    <property type="entry name" value="INNER MEMBRANE ABC TRANSPORTER PERMEASE PROTEIN YDCV"/>
    <property type="match status" value="1"/>
</dbReference>
<feature type="transmembrane region" description="Helical" evidence="8">
    <location>
        <begin position="310"/>
        <end position="332"/>
    </location>
</feature>
<dbReference type="RefSeq" id="WP_229534751.1">
    <property type="nucleotide sequence ID" value="NZ_JAJHJB010000009.1"/>
</dbReference>
<keyword evidence="3" id="KW-1003">Cell membrane</keyword>
<comment type="subcellular location">
    <subcellularLocation>
        <location evidence="1">Cell inner membrane</location>
        <topology evidence="1">Multi-pass membrane protein</topology>
    </subcellularLocation>
    <subcellularLocation>
        <location evidence="8">Cell membrane</location>
        <topology evidence="8">Multi-pass membrane protein</topology>
    </subcellularLocation>
</comment>
<evidence type="ECO:0000256" key="6">
    <source>
        <dbReference type="ARBA" id="ARBA00022989"/>
    </source>
</evidence>
<evidence type="ECO:0000256" key="4">
    <source>
        <dbReference type="ARBA" id="ARBA00022519"/>
    </source>
</evidence>
<evidence type="ECO:0000259" key="9">
    <source>
        <dbReference type="PROSITE" id="PS50928"/>
    </source>
</evidence>
<feature type="transmembrane region" description="Helical" evidence="8">
    <location>
        <begin position="480"/>
        <end position="506"/>
    </location>
</feature>
<dbReference type="Gene3D" id="1.10.3720.10">
    <property type="entry name" value="MetI-like"/>
    <property type="match status" value="2"/>
</dbReference>
<comment type="caution">
    <text evidence="10">The sequence shown here is derived from an EMBL/GenBank/DDBJ whole genome shotgun (WGS) entry which is preliminary data.</text>
</comment>
<feature type="transmembrane region" description="Helical" evidence="8">
    <location>
        <begin position="7"/>
        <end position="25"/>
    </location>
</feature>
<organism evidence="10 11">
    <name type="scientific">Pelosinus baikalensis</name>
    <dbReference type="NCBI Taxonomy" id="2892015"/>
    <lineage>
        <taxon>Bacteria</taxon>
        <taxon>Bacillati</taxon>
        <taxon>Bacillota</taxon>
        <taxon>Negativicutes</taxon>
        <taxon>Selenomonadales</taxon>
        <taxon>Sporomusaceae</taxon>
        <taxon>Pelosinus</taxon>
    </lineage>
</organism>
<gene>
    <name evidence="10" type="ORF">LMF89_09055</name>
</gene>
<feature type="transmembrane region" description="Helical" evidence="8">
    <location>
        <begin position="213"/>
        <end position="232"/>
    </location>
</feature>
<keyword evidence="5 8" id="KW-0812">Transmembrane</keyword>
<keyword evidence="6 8" id="KW-1133">Transmembrane helix</keyword>
<dbReference type="CDD" id="cd06261">
    <property type="entry name" value="TM_PBP2"/>
    <property type="match status" value="2"/>
</dbReference>
<feature type="transmembrane region" description="Helical" evidence="8">
    <location>
        <begin position="383"/>
        <end position="406"/>
    </location>
</feature>
<evidence type="ECO:0000256" key="5">
    <source>
        <dbReference type="ARBA" id="ARBA00022692"/>
    </source>
</evidence>
<evidence type="ECO:0000313" key="10">
    <source>
        <dbReference type="EMBL" id="MCC5465508.1"/>
    </source>
</evidence>
<reference evidence="10" key="1">
    <citation type="submission" date="2021-11" db="EMBL/GenBank/DDBJ databases">
        <title>Description of a new species Pelosinus isolated from the bottom sediments of Lake Baikal.</title>
        <authorList>
            <person name="Zakharyuk A."/>
        </authorList>
    </citation>
    <scope>NUCLEOTIDE SEQUENCE</scope>
    <source>
        <strain evidence="10">Bkl1</strain>
    </source>
</reference>
<feature type="transmembrane region" description="Helical" evidence="8">
    <location>
        <begin position="60"/>
        <end position="80"/>
    </location>
</feature>
<sequence>MKRIKSWWLPILPIILIIYPLWNLVAVSLGVSTVQQEISLAAYGQLLQDPQLPTVIQNTLYIAVVSTLASLLMGVVAAILTEKTDIPGRQGWRLVFILPVLLPSYVISIAWQHWAGPVGLVNGWLQNLFDRTMWDLAGINEIVIVMAISHMPIAYLLVRSALTAIPAHLEDAARIAGARPVKVFISVVLPLTAPALVNAALLCFASALDNFGIPAFIGIPSGITVLSTLIYQKVVGLGGGQFEQAAALAVVTGLLSMIPVYFQGKIFHGPKYSREEGSREKRIYPMGIWKWLLVLFVSIWQGITVVGPCLAMLLLSLAPAYGVSLTLSNLTFAHYISLWTDTPVVVAGLKNSLLLALISTAAVLLLAWPLARRIVLAPSRLVTFLDGIAAIPYCLPGMVVGLAVLLTWIHPIPGTSFSLYGGMVILLLAYIPRFYTFGIRTWTTAWARFSLALEEAGHVAGAGPMTVTRRITLPIFREEAFGGGALIFLLAFTELTLSSLLAGSQFPTLGVIVFSMEAAGRALESAALGTLLTLLTLGLSAGVCKYLLDEKNSEEKEIKA</sequence>
<comment type="similarity">
    <text evidence="8">Belongs to the binding-protein-dependent transport system permease family.</text>
</comment>
<feature type="transmembrane region" description="Helical" evidence="8">
    <location>
        <begin position="352"/>
        <end position="371"/>
    </location>
</feature>
<feature type="transmembrane region" description="Helical" evidence="8">
    <location>
        <begin position="526"/>
        <end position="548"/>
    </location>
</feature>
<dbReference type="EMBL" id="JAJHJB010000009">
    <property type="protein sequence ID" value="MCC5465508.1"/>
    <property type="molecule type" value="Genomic_DNA"/>
</dbReference>
<feature type="transmembrane region" description="Helical" evidence="8">
    <location>
        <begin position="244"/>
        <end position="262"/>
    </location>
</feature>